<feature type="domain" description="PIN" evidence="1">
    <location>
        <begin position="4"/>
        <end position="117"/>
    </location>
</feature>
<evidence type="ECO:0000259" key="1">
    <source>
        <dbReference type="Pfam" id="PF01850"/>
    </source>
</evidence>
<dbReference type="Pfam" id="PF01850">
    <property type="entry name" value="PIN"/>
    <property type="match status" value="1"/>
</dbReference>
<organism evidence="2">
    <name type="scientific">hydrothermal vent metagenome</name>
    <dbReference type="NCBI Taxonomy" id="652676"/>
    <lineage>
        <taxon>unclassified sequences</taxon>
        <taxon>metagenomes</taxon>
        <taxon>ecological metagenomes</taxon>
    </lineage>
</organism>
<dbReference type="InterPro" id="IPR029060">
    <property type="entry name" value="PIN-like_dom_sf"/>
</dbReference>
<dbReference type="PANTHER" id="PTHR39664">
    <property type="match status" value="1"/>
</dbReference>
<proteinExistence type="predicted"/>
<sequence>MISVDTNIIIRFLTHDDERQYKKSFSIFNSQDVFIPDTVILETEWVLRYAYSFSPEDIRHAFINLFGLKNVHLSNPTFISQAIEWHRQGMDFSDALHLTHCQQCENLYTFDKKFSFTAKDLTHCLVVLP</sequence>
<reference evidence="2" key="1">
    <citation type="submission" date="2018-06" db="EMBL/GenBank/DDBJ databases">
        <authorList>
            <person name="Zhirakovskaya E."/>
        </authorList>
    </citation>
    <scope>NUCLEOTIDE SEQUENCE</scope>
</reference>
<name>A0A3B1A7Q5_9ZZZZ</name>
<accession>A0A3B1A7Q5</accession>
<dbReference type="AlphaFoldDB" id="A0A3B1A7Q5"/>
<protein>
    <submittedName>
        <fullName evidence="2">PilT protein-like</fullName>
    </submittedName>
</protein>
<gene>
    <name evidence="2" type="ORF">MNBD_GAMMA20-1891</name>
</gene>
<dbReference type="PANTHER" id="PTHR39664:SF2">
    <property type="entry name" value="NUCLEIC ACID-BINDING PROTEIN, CONTAINING PIN DOMAIN-RELATED"/>
    <property type="match status" value="1"/>
</dbReference>
<dbReference type="Gene3D" id="3.40.50.1010">
    <property type="entry name" value="5'-nuclease"/>
    <property type="match status" value="1"/>
</dbReference>
<dbReference type="InterPro" id="IPR002716">
    <property type="entry name" value="PIN_dom"/>
</dbReference>
<dbReference type="SUPFAM" id="SSF88723">
    <property type="entry name" value="PIN domain-like"/>
    <property type="match status" value="1"/>
</dbReference>
<dbReference type="EMBL" id="UOFU01000241">
    <property type="protein sequence ID" value="VAX01776.1"/>
    <property type="molecule type" value="Genomic_DNA"/>
</dbReference>
<evidence type="ECO:0000313" key="2">
    <source>
        <dbReference type="EMBL" id="VAX01776.1"/>
    </source>
</evidence>
<dbReference type="CDD" id="cd18683">
    <property type="entry name" value="PIN_VapC-like"/>
    <property type="match status" value="1"/>
</dbReference>